<name>A0ABD1HXZ4_SALDI</name>
<feature type="region of interest" description="Disordered" evidence="1">
    <location>
        <begin position="1"/>
        <end position="24"/>
    </location>
</feature>
<keyword evidence="3" id="KW-1185">Reference proteome</keyword>
<sequence>MAESGVISSSPPSISAQESADASRTKWVFGGAAVGRKSNSEHEDYAMRRAREAEKAERIMHLICWGPTK</sequence>
<reference evidence="2 3" key="1">
    <citation type="submission" date="2024-06" db="EMBL/GenBank/DDBJ databases">
        <title>A chromosome level genome sequence of Diviner's sage (Salvia divinorum).</title>
        <authorList>
            <person name="Ford S.A."/>
            <person name="Ro D.-K."/>
            <person name="Ness R.W."/>
            <person name="Phillips M.A."/>
        </authorList>
    </citation>
    <scope>NUCLEOTIDE SEQUENCE [LARGE SCALE GENOMIC DNA]</scope>
    <source>
        <strain evidence="2">SAF-2024a</strain>
        <tissue evidence="2">Leaf</tissue>
    </source>
</reference>
<organism evidence="2 3">
    <name type="scientific">Salvia divinorum</name>
    <name type="common">Maria pastora</name>
    <name type="synonym">Diviner's sage</name>
    <dbReference type="NCBI Taxonomy" id="28513"/>
    <lineage>
        <taxon>Eukaryota</taxon>
        <taxon>Viridiplantae</taxon>
        <taxon>Streptophyta</taxon>
        <taxon>Embryophyta</taxon>
        <taxon>Tracheophyta</taxon>
        <taxon>Spermatophyta</taxon>
        <taxon>Magnoliopsida</taxon>
        <taxon>eudicotyledons</taxon>
        <taxon>Gunneridae</taxon>
        <taxon>Pentapetalae</taxon>
        <taxon>asterids</taxon>
        <taxon>lamiids</taxon>
        <taxon>Lamiales</taxon>
        <taxon>Lamiaceae</taxon>
        <taxon>Nepetoideae</taxon>
        <taxon>Mentheae</taxon>
        <taxon>Salviinae</taxon>
        <taxon>Salvia</taxon>
        <taxon>Salvia subgen. Calosphace</taxon>
    </lineage>
</organism>
<evidence type="ECO:0000313" key="3">
    <source>
        <dbReference type="Proteomes" id="UP001567538"/>
    </source>
</evidence>
<dbReference type="AlphaFoldDB" id="A0ABD1HXZ4"/>
<evidence type="ECO:0000256" key="1">
    <source>
        <dbReference type="SAM" id="MobiDB-lite"/>
    </source>
</evidence>
<protein>
    <submittedName>
        <fullName evidence="2">Uncharacterized protein</fullName>
    </submittedName>
</protein>
<proteinExistence type="predicted"/>
<evidence type="ECO:0000313" key="2">
    <source>
        <dbReference type="EMBL" id="KAL1560714.1"/>
    </source>
</evidence>
<accession>A0ABD1HXZ4</accession>
<gene>
    <name evidence="2" type="ORF">AAHA92_10896</name>
</gene>
<dbReference type="Proteomes" id="UP001567538">
    <property type="component" value="Unassembled WGS sequence"/>
</dbReference>
<comment type="caution">
    <text evidence="2">The sequence shown here is derived from an EMBL/GenBank/DDBJ whole genome shotgun (WGS) entry which is preliminary data.</text>
</comment>
<dbReference type="EMBL" id="JBEAFC010000004">
    <property type="protein sequence ID" value="KAL1560714.1"/>
    <property type="molecule type" value="Genomic_DNA"/>
</dbReference>